<reference evidence="9 10" key="1">
    <citation type="submission" date="2021-03" db="EMBL/GenBank/DDBJ databases">
        <title>Genomic Encyclopedia of Type Strains, Phase IV (KMG-IV): sequencing the most valuable type-strain genomes for metagenomic binning, comparative biology and taxonomic classification.</title>
        <authorList>
            <person name="Goeker M."/>
        </authorList>
    </citation>
    <scope>NUCLEOTIDE SEQUENCE [LARGE SCALE GENOMIC DNA]</scope>
    <source>
        <strain evidence="9 10">DSM 1289</strain>
    </source>
</reference>
<feature type="domain" description="CstA N-terminal" evidence="8">
    <location>
        <begin position="2"/>
        <end position="211"/>
    </location>
</feature>
<keyword evidence="6 7" id="KW-0472">Membrane</keyword>
<organism evidence="9 10">
    <name type="scientific">Metaclostridioides mangenotii</name>
    <dbReference type="NCBI Taxonomy" id="1540"/>
    <lineage>
        <taxon>Bacteria</taxon>
        <taxon>Bacillati</taxon>
        <taxon>Bacillota</taxon>
        <taxon>Clostridia</taxon>
        <taxon>Peptostreptococcales</taxon>
        <taxon>Peptostreptococcaceae</taxon>
        <taxon>Metaclostridioides</taxon>
    </lineage>
</organism>
<dbReference type="RefSeq" id="WP_209455404.1">
    <property type="nucleotide sequence ID" value="NZ_BAAACS010000017.1"/>
</dbReference>
<sequence length="488" mass="53286">MVTFLVGIALLLVGGFFYGKYCEKVFGPDDRETPAITERDGVDYVPMKKWKNSLIELLNIAGTGPILGPIQGILFGPIAFILIPIGCVFGGALHDYMCGMISIREKGAQMPALVNKFLGKKVYGIYQIFLCLLMLLVGTVFIYTPGDLVVSQLLGQKPVMGNPVVWIVYGLIFLYYLCATLFPIDKIIGRIYPIFGAILLLSAVGVGVGIFTSGYQLAELTSANWLGIHPDGIPLVPTFFVTIACGIVSGFHSTQATLIARSVSREREGRGTFYNTMILEGLIAMIWAAAAMGVYAKGIDSSFIGTASVIGIVARDLLGSVGGVIAIIGVIVLPITSGDTALRSLRLILAEHFNFDQKIKKNRVALTIGIFIPVIAILLFAKSSEKGFNILWRYFSWSNQTIAVFAFAMITVYLIVKNKNYFMSLIPGMFYAYVIFSYILNAQIGFNLSINISYIISAPLTLLYAYLTVKCGKNLKENSQEITGSKNY</sequence>
<comment type="caution">
    <text evidence="9">The sequence shown here is derived from an EMBL/GenBank/DDBJ whole genome shotgun (WGS) entry which is preliminary data.</text>
</comment>
<feature type="transmembrane region" description="Helical" evidence="7">
    <location>
        <begin position="452"/>
        <end position="469"/>
    </location>
</feature>
<protein>
    <submittedName>
        <fullName evidence="9">Carbon starvation protein CstA</fullName>
    </submittedName>
</protein>
<keyword evidence="5 7" id="KW-1133">Transmembrane helix</keyword>
<evidence type="ECO:0000256" key="6">
    <source>
        <dbReference type="ARBA" id="ARBA00023136"/>
    </source>
</evidence>
<feature type="transmembrane region" description="Helical" evidence="7">
    <location>
        <begin position="428"/>
        <end position="446"/>
    </location>
</feature>
<keyword evidence="3" id="KW-1003">Cell membrane</keyword>
<name>A0ABS4E743_9FIRM</name>
<evidence type="ECO:0000259" key="8">
    <source>
        <dbReference type="Pfam" id="PF02554"/>
    </source>
</evidence>
<evidence type="ECO:0000256" key="2">
    <source>
        <dbReference type="ARBA" id="ARBA00007755"/>
    </source>
</evidence>
<dbReference type="Proteomes" id="UP000767291">
    <property type="component" value="Unassembled WGS sequence"/>
</dbReference>
<dbReference type="PANTHER" id="PTHR30252">
    <property type="entry name" value="INNER MEMBRANE PEPTIDE TRANSPORTER"/>
    <property type="match status" value="1"/>
</dbReference>
<evidence type="ECO:0000313" key="9">
    <source>
        <dbReference type="EMBL" id="MBP1853755.1"/>
    </source>
</evidence>
<gene>
    <name evidence="9" type="ORF">J2Z43_000145</name>
</gene>
<feature type="transmembrane region" description="Helical" evidence="7">
    <location>
        <begin position="394"/>
        <end position="416"/>
    </location>
</feature>
<feature type="transmembrane region" description="Helical" evidence="7">
    <location>
        <begin position="123"/>
        <end position="144"/>
    </location>
</feature>
<feature type="transmembrane region" description="Helical" evidence="7">
    <location>
        <begin position="272"/>
        <end position="297"/>
    </location>
</feature>
<proteinExistence type="inferred from homology"/>
<feature type="transmembrane region" description="Helical" evidence="7">
    <location>
        <begin position="164"/>
        <end position="184"/>
    </location>
</feature>
<dbReference type="InterPro" id="IPR003706">
    <property type="entry name" value="CstA_N"/>
</dbReference>
<dbReference type="PANTHER" id="PTHR30252:SF4">
    <property type="entry name" value="CARBON STARVATION"/>
    <property type="match status" value="1"/>
</dbReference>
<evidence type="ECO:0000256" key="4">
    <source>
        <dbReference type="ARBA" id="ARBA00022692"/>
    </source>
</evidence>
<feature type="transmembrane region" description="Helical" evidence="7">
    <location>
        <begin position="364"/>
        <end position="382"/>
    </location>
</feature>
<dbReference type="Pfam" id="PF02554">
    <property type="entry name" value="CstA"/>
    <property type="match status" value="2"/>
</dbReference>
<evidence type="ECO:0000256" key="5">
    <source>
        <dbReference type="ARBA" id="ARBA00022989"/>
    </source>
</evidence>
<keyword evidence="4 7" id="KW-0812">Transmembrane</keyword>
<dbReference type="EMBL" id="JAGGJX010000001">
    <property type="protein sequence ID" value="MBP1853755.1"/>
    <property type="molecule type" value="Genomic_DNA"/>
</dbReference>
<feature type="transmembrane region" description="Helical" evidence="7">
    <location>
        <begin position="317"/>
        <end position="336"/>
    </location>
</feature>
<feature type="domain" description="CstA N-terminal" evidence="8">
    <location>
        <begin position="300"/>
        <end position="434"/>
    </location>
</feature>
<evidence type="ECO:0000256" key="1">
    <source>
        <dbReference type="ARBA" id="ARBA00004651"/>
    </source>
</evidence>
<accession>A0ABS4E743</accession>
<feature type="transmembrane region" description="Helical" evidence="7">
    <location>
        <begin position="73"/>
        <end position="94"/>
    </location>
</feature>
<evidence type="ECO:0000256" key="3">
    <source>
        <dbReference type="ARBA" id="ARBA00022475"/>
    </source>
</evidence>
<comment type="subcellular location">
    <subcellularLocation>
        <location evidence="1">Cell membrane</location>
        <topology evidence="1">Multi-pass membrane protein</topology>
    </subcellularLocation>
</comment>
<feature type="transmembrane region" description="Helical" evidence="7">
    <location>
        <begin position="232"/>
        <end position="251"/>
    </location>
</feature>
<keyword evidence="10" id="KW-1185">Reference proteome</keyword>
<dbReference type="InterPro" id="IPR051605">
    <property type="entry name" value="CstA"/>
</dbReference>
<feature type="transmembrane region" description="Helical" evidence="7">
    <location>
        <begin position="191"/>
        <end position="212"/>
    </location>
</feature>
<comment type="similarity">
    <text evidence="2">Belongs to the peptide transporter carbon starvation (CstA) (TC 2.A.114) family.</text>
</comment>
<evidence type="ECO:0000256" key="7">
    <source>
        <dbReference type="SAM" id="Phobius"/>
    </source>
</evidence>
<evidence type="ECO:0000313" key="10">
    <source>
        <dbReference type="Proteomes" id="UP000767291"/>
    </source>
</evidence>